<evidence type="ECO:0000256" key="6">
    <source>
        <dbReference type="ARBA" id="ARBA00023065"/>
    </source>
</evidence>
<evidence type="ECO:0000256" key="5">
    <source>
        <dbReference type="ARBA" id="ARBA00022781"/>
    </source>
</evidence>
<accession>A0A076LBE3</accession>
<sequence>MQRVNPTRMELLKLKNKIKLAEKGHKLLKQKRDALIMEFFQIIEQASDLRDKVEAKLAEAYKDLIMAQTVMGTLAVKEASLAAKNDKLEVDMDTKNIMGVTVPTFEIYNVRRKVGERGYSPYSVSSKLDEAAKKFEEALELITELAEIETSIKLLAEEIITTKRRVNALEYVIIPRLKALKKYISMRLDEMERENFFRLKLIKSRIEKREAEGETV</sequence>
<dbReference type="GO" id="GO:0046933">
    <property type="term" value="F:proton-transporting ATP synthase activity, rotational mechanism"/>
    <property type="evidence" value="ECO:0007669"/>
    <property type="project" value="UniProtKB-UniRule"/>
</dbReference>
<comment type="function">
    <text evidence="9 10">Component of the A-type ATP synthase that produces ATP from ADP in the presence of a proton gradient across the membrane.</text>
</comment>
<dbReference type="Pfam" id="PF01813">
    <property type="entry name" value="ATP-synt_D"/>
    <property type="match status" value="1"/>
</dbReference>
<dbReference type="PANTHER" id="PTHR11671">
    <property type="entry name" value="V-TYPE ATP SYNTHASE SUBUNIT D"/>
    <property type="match status" value="1"/>
</dbReference>
<evidence type="ECO:0000256" key="3">
    <source>
        <dbReference type="ARBA" id="ARBA00022448"/>
    </source>
</evidence>
<keyword evidence="11" id="KW-0175">Coiled coil</keyword>
<dbReference type="GO" id="GO:0046961">
    <property type="term" value="F:proton-transporting ATPase activity, rotational mechanism"/>
    <property type="evidence" value="ECO:0007669"/>
    <property type="project" value="InterPro"/>
</dbReference>
<comment type="subcellular location">
    <subcellularLocation>
        <location evidence="1 10">Cell membrane</location>
        <topology evidence="1 10">Peripheral membrane protein</topology>
    </subcellularLocation>
</comment>
<comment type="similarity">
    <text evidence="2 10">Belongs to the V-ATPase D subunit family.</text>
</comment>
<dbReference type="AlphaFoldDB" id="A0A076LBE3"/>
<dbReference type="OrthoDB" id="117390at2157"/>
<gene>
    <name evidence="10" type="primary">atpD</name>
    <name evidence="12" type="ORF">JH146_0839</name>
</gene>
<keyword evidence="4 10" id="KW-1003">Cell membrane</keyword>
<evidence type="ECO:0000256" key="2">
    <source>
        <dbReference type="ARBA" id="ARBA00005850"/>
    </source>
</evidence>
<name>A0A076LBE3_9EURY</name>
<evidence type="ECO:0000256" key="10">
    <source>
        <dbReference type="HAMAP-Rule" id="MF_00271"/>
    </source>
</evidence>
<evidence type="ECO:0000256" key="9">
    <source>
        <dbReference type="ARBA" id="ARBA00059506"/>
    </source>
</evidence>
<dbReference type="EMBL" id="CP009149">
    <property type="protein sequence ID" value="AIJ05685.1"/>
    <property type="molecule type" value="Genomic_DNA"/>
</dbReference>
<evidence type="ECO:0000256" key="4">
    <source>
        <dbReference type="ARBA" id="ARBA00022475"/>
    </source>
</evidence>
<dbReference type="Proteomes" id="UP000028781">
    <property type="component" value="Chromosome"/>
</dbReference>
<dbReference type="GO" id="GO:0005524">
    <property type="term" value="F:ATP binding"/>
    <property type="evidence" value="ECO:0007669"/>
    <property type="project" value="UniProtKB-UniRule"/>
</dbReference>
<dbReference type="KEGG" id="mjh:JH146_0839"/>
<evidence type="ECO:0000256" key="7">
    <source>
        <dbReference type="ARBA" id="ARBA00023136"/>
    </source>
</evidence>
<dbReference type="GO" id="GO:0042777">
    <property type="term" value="P:proton motive force-driven plasma membrane ATP synthesis"/>
    <property type="evidence" value="ECO:0007669"/>
    <property type="project" value="UniProtKB-UniRule"/>
</dbReference>
<feature type="coiled-coil region" evidence="11">
    <location>
        <begin position="11"/>
        <end position="63"/>
    </location>
</feature>
<keyword evidence="3 10" id="KW-0813">Transport</keyword>
<keyword evidence="8 10" id="KW-0066">ATP synthesis</keyword>
<dbReference type="RefSeq" id="WP_048201839.1">
    <property type="nucleotide sequence ID" value="NZ_CP009149.1"/>
</dbReference>
<dbReference type="NCBIfam" id="NF001545">
    <property type="entry name" value="PRK00373.1-4"/>
    <property type="match status" value="1"/>
</dbReference>
<dbReference type="HAMAP" id="MF_00271">
    <property type="entry name" value="ATP_synth_D_arch"/>
    <property type="match status" value="1"/>
</dbReference>
<proteinExistence type="inferred from homology"/>
<dbReference type="InterPro" id="IPR002699">
    <property type="entry name" value="V_ATPase_D"/>
</dbReference>
<dbReference type="Gene3D" id="1.10.287.3240">
    <property type="match status" value="1"/>
</dbReference>
<evidence type="ECO:0000313" key="12">
    <source>
        <dbReference type="EMBL" id="AIJ05685.1"/>
    </source>
</evidence>
<evidence type="ECO:0000313" key="13">
    <source>
        <dbReference type="Proteomes" id="UP000028781"/>
    </source>
</evidence>
<dbReference type="FunFam" id="1.10.287.3240:FF:000007">
    <property type="entry name" value="V-type ATP synthase subunit D"/>
    <property type="match status" value="1"/>
</dbReference>
<keyword evidence="13" id="KW-1185">Reference proteome</keyword>
<comment type="subunit">
    <text evidence="10">Has multiple subunits with at least A(3), B(3), C, D, E, F, H, I and proteolipid K(x).</text>
</comment>
<dbReference type="GO" id="GO:0005886">
    <property type="term" value="C:plasma membrane"/>
    <property type="evidence" value="ECO:0007669"/>
    <property type="project" value="UniProtKB-SubCell"/>
</dbReference>
<dbReference type="STRING" id="1301915.JH146_0839"/>
<keyword evidence="7 10" id="KW-0472">Membrane</keyword>
<feature type="coiled-coil region" evidence="11">
    <location>
        <begin position="128"/>
        <end position="158"/>
    </location>
</feature>
<keyword evidence="5 10" id="KW-0375">Hydrogen ion transport</keyword>
<protein>
    <recommendedName>
        <fullName evidence="10">A-type ATP synthase subunit D</fullName>
    </recommendedName>
</protein>
<organism evidence="12 13">
    <name type="scientific">Methanocaldococcus bathoardescens</name>
    <dbReference type="NCBI Taxonomy" id="1301915"/>
    <lineage>
        <taxon>Archaea</taxon>
        <taxon>Methanobacteriati</taxon>
        <taxon>Methanobacteriota</taxon>
        <taxon>Methanomada group</taxon>
        <taxon>Methanococci</taxon>
        <taxon>Methanococcales</taxon>
        <taxon>Methanocaldococcaceae</taxon>
        <taxon>Methanocaldococcus</taxon>
    </lineage>
</organism>
<evidence type="ECO:0000256" key="11">
    <source>
        <dbReference type="SAM" id="Coils"/>
    </source>
</evidence>
<dbReference type="GeneID" id="24891446"/>
<evidence type="ECO:0000256" key="8">
    <source>
        <dbReference type="ARBA" id="ARBA00023310"/>
    </source>
</evidence>
<evidence type="ECO:0000256" key="1">
    <source>
        <dbReference type="ARBA" id="ARBA00004202"/>
    </source>
</evidence>
<dbReference type="NCBIfam" id="TIGR00309">
    <property type="entry name" value="V_ATPase_subD"/>
    <property type="match status" value="1"/>
</dbReference>
<keyword evidence="6 10" id="KW-0406">Ion transport</keyword>
<dbReference type="HOGENOM" id="CLU_069688_2_1_2"/>
<reference evidence="12 13" key="1">
    <citation type="journal article" date="2015" name="Int. J. Syst. Evol. Microbiol.">
        <title>M ethanocaldococcus bathoardescens sp. nov., a hyperthermophilic methanogen isolated from a volcanically active deep-sea hydrothermal vent.</title>
        <authorList>
            <person name="Stewart L.C."/>
            <person name="Jung J.H."/>
            <person name="Kim Y.T."/>
            <person name="Kwon S.W."/>
            <person name="Park C.S."/>
            <person name="Holden J.F."/>
        </authorList>
    </citation>
    <scope>NUCLEOTIDE SEQUENCE [LARGE SCALE GENOMIC DNA]</scope>
    <source>
        <strain evidence="12 13">JH146</strain>
    </source>
</reference>